<sequence>MEKKVVSLEDRIPKLQKQRKQKANRRLITFLSIFFLLILLVIYFQSSLSKVSKIEVKGNSSVLTDKIIELSHLSNTTGFWSINKKEVESSILKDPLIKKVTIEKQLPNYVFLTVEEYKSIAYVEKGESYFSVLENGFIFYEKEITHPADAPILINWKRENELKELVEELLKIPVSIRNSISEIHHTPTKTDRWHMTLYMNDGYEVSATVRSFAKKMAIYPSIVSELDPDIKGVIHLEVGSYFESHEKIEDKGDEKDEEKAQAER</sequence>
<comment type="function">
    <text evidence="8">Cell division protein that may be involved in stabilizing or promoting the assembly of the division complex.</text>
</comment>
<dbReference type="InterPro" id="IPR034746">
    <property type="entry name" value="POTRA"/>
</dbReference>
<evidence type="ECO:0000256" key="4">
    <source>
        <dbReference type="ARBA" id="ARBA00022692"/>
    </source>
</evidence>
<keyword evidence="6 8" id="KW-0472">Membrane</keyword>
<evidence type="ECO:0000313" key="10">
    <source>
        <dbReference type="EMBL" id="MED4401666.1"/>
    </source>
</evidence>
<dbReference type="PANTHER" id="PTHR37820">
    <property type="entry name" value="CELL DIVISION PROTEIN DIVIB"/>
    <property type="match status" value="1"/>
</dbReference>
<accession>A0ABU6P0L2</accession>
<keyword evidence="4 8" id="KW-0812">Transmembrane</keyword>
<keyword evidence="2 8" id="KW-1003">Cell membrane</keyword>
<dbReference type="InterPro" id="IPR050487">
    <property type="entry name" value="FtsQ_DivIB"/>
</dbReference>
<reference evidence="10 11" key="1">
    <citation type="submission" date="2023-03" db="EMBL/GenBank/DDBJ databases">
        <title>Bacillus Genome Sequencing.</title>
        <authorList>
            <person name="Dunlap C."/>
        </authorList>
    </citation>
    <scope>NUCLEOTIDE SEQUENCE [LARGE SCALE GENOMIC DNA]</scope>
    <source>
        <strain evidence="10 11">NRS-1717</strain>
    </source>
</reference>
<dbReference type="InterPro" id="IPR005548">
    <property type="entry name" value="Cell_div_FtsQ/DivIB_C"/>
</dbReference>
<protein>
    <recommendedName>
        <fullName evidence="8">Cell division protein DivIB</fullName>
    </recommendedName>
</protein>
<comment type="caution">
    <text evidence="10">The sequence shown here is derived from an EMBL/GenBank/DDBJ whole genome shotgun (WGS) entry which is preliminary data.</text>
</comment>
<evidence type="ECO:0000256" key="8">
    <source>
        <dbReference type="HAMAP-Rule" id="MF_00912"/>
    </source>
</evidence>
<comment type="similarity">
    <text evidence="8">Belongs to the FtsQ/DivIB family. DivIB subfamily.</text>
</comment>
<evidence type="ECO:0000256" key="2">
    <source>
        <dbReference type="ARBA" id="ARBA00022475"/>
    </source>
</evidence>
<evidence type="ECO:0000256" key="7">
    <source>
        <dbReference type="ARBA" id="ARBA00023306"/>
    </source>
</evidence>
<keyword evidence="5 8" id="KW-1133">Transmembrane helix</keyword>
<dbReference type="Pfam" id="PF03799">
    <property type="entry name" value="FtsQ_DivIB_C"/>
    <property type="match status" value="1"/>
</dbReference>
<dbReference type="Pfam" id="PF08478">
    <property type="entry name" value="POTRA_1"/>
    <property type="match status" value="1"/>
</dbReference>
<evidence type="ECO:0000256" key="1">
    <source>
        <dbReference type="ARBA" id="ARBA00004370"/>
    </source>
</evidence>
<gene>
    <name evidence="8" type="primary">divIB</name>
    <name evidence="10" type="ORF">P9271_10100</name>
</gene>
<dbReference type="InterPro" id="IPR013685">
    <property type="entry name" value="POTRA_FtsQ_type"/>
</dbReference>
<dbReference type="InterPro" id="IPR026580">
    <property type="entry name" value="DivIB"/>
</dbReference>
<dbReference type="Proteomes" id="UP001342826">
    <property type="component" value="Unassembled WGS sequence"/>
</dbReference>
<comment type="subcellular location">
    <subcellularLocation>
        <location evidence="8">Cell membrane</location>
        <topology evidence="8">Single-pass type II membrane protein</topology>
    </subcellularLocation>
    <subcellularLocation>
        <location evidence="1">Membrane</location>
    </subcellularLocation>
    <text evidence="8">Localizes to the division septum.</text>
</comment>
<evidence type="ECO:0000256" key="6">
    <source>
        <dbReference type="ARBA" id="ARBA00023136"/>
    </source>
</evidence>
<feature type="transmembrane region" description="Helical" evidence="8">
    <location>
        <begin position="27"/>
        <end position="44"/>
    </location>
</feature>
<evidence type="ECO:0000256" key="5">
    <source>
        <dbReference type="ARBA" id="ARBA00022989"/>
    </source>
</evidence>
<evidence type="ECO:0000313" key="11">
    <source>
        <dbReference type="Proteomes" id="UP001342826"/>
    </source>
</evidence>
<dbReference type="Gene3D" id="3.40.50.10960">
    <property type="match status" value="1"/>
</dbReference>
<dbReference type="PANTHER" id="PTHR37820:SF1">
    <property type="entry name" value="CELL DIVISION PROTEIN FTSQ"/>
    <property type="match status" value="1"/>
</dbReference>
<dbReference type="HAMAP" id="MF_00912">
    <property type="entry name" value="DivIB"/>
    <property type="match status" value="1"/>
</dbReference>
<keyword evidence="11" id="KW-1185">Reference proteome</keyword>
<dbReference type="PROSITE" id="PS51779">
    <property type="entry name" value="POTRA"/>
    <property type="match status" value="1"/>
</dbReference>
<dbReference type="EMBL" id="JARTFS010000006">
    <property type="protein sequence ID" value="MED4401666.1"/>
    <property type="molecule type" value="Genomic_DNA"/>
</dbReference>
<feature type="domain" description="POTRA" evidence="9">
    <location>
        <begin position="49"/>
        <end position="117"/>
    </location>
</feature>
<name>A0ABU6P0L2_9BACI</name>
<dbReference type="RefSeq" id="WP_082800020.1">
    <property type="nucleotide sequence ID" value="NZ_JARTFQ010000006.1"/>
</dbReference>
<dbReference type="GeneID" id="301142157"/>
<keyword evidence="7 8" id="KW-0131">Cell cycle</keyword>
<dbReference type="Gene3D" id="3.10.20.310">
    <property type="entry name" value="membrane protein fhac"/>
    <property type="match status" value="1"/>
</dbReference>
<organism evidence="10 11">
    <name type="scientific">Metabacillus fastidiosus</name>
    <dbReference type="NCBI Taxonomy" id="1458"/>
    <lineage>
        <taxon>Bacteria</taxon>
        <taxon>Bacillati</taxon>
        <taxon>Bacillota</taxon>
        <taxon>Bacilli</taxon>
        <taxon>Bacillales</taxon>
        <taxon>Bacillaceae</taxon>
        <taxon>Metabacillus</taxon>
    </lineage>
</organism>
<keyword evidence="3 8" id="KW-0132">Cell division</keyword>
<evidence type="ECO:0000256" key="3">
    <source>
        <dbReference type="ARBA" id="ARBA00022618"/>
    </source>
</evidence>
<proteinExistence type="inferred from homology"/>
<evidence type="ECO:0000259" key="9">
    <source>
        <dbReference type="PROSITE" id="PS51779"/>
    </source>
</evidence>